<name>A0A6G9AQD4_9BACT</name>
<protein>
    <submittedName>
        <fullName evidence="1">Uncharacterized protein</fullName>
    </submittedName>
</protein>
<proteinExistence type="predicted"/>
<reference evidence="1 2" key="1">
    <citation type="submission" date="2020-03" db="EMBL/GenBank/DDBJ databases">
        <authorList>
            <person name="Kim M.K."/>
        </authorList>
    </citation>
    <scope>NUCLEOTIDE SEQUENCE [LARGE SCALE GENOMIC DNA]</scope>
    <source>
        <strain evidence="1 2">BT328</strain>
    </source>
</reference>
<dbReference type="EMBL" id="CP050063">
    <property type="protein sequence ID" value="QIP14702.1"/>
    <property type="molecule type" value="Genomic_DNA"/>
</dbReference>
<dbReference type="AlphaFoldDB" id="A0A6G9AQD4"/>
<evidence type="ECO:0000313" key="2">
    <source>
        <dbReference type="Proteomes" id="UP000501802"/>
    </source>
</evidence>
<evidence type="ECO:0000313" key="1">
    <source>
        <dbReference type="EMBL" id="QIP14702.1"/>
    </source>
</evidence>
<gene>
    <name evidence="1" type="ORF">G8759_19835</name>
</gene>
<keyword evidence="2" id="KW-1185">Reference proteome</keyword>
<accession>A0A6G9AQD4</accession>
<dbReference type="KEGG" id="spib:G8759_19835"/>
<organism evidence="1 2">
    <name type="scientific">Spirosoma aureum</name>
    <dbReference type="NCBI Taxonomy" id="2692134"/>
    <lineage>
        <taxon>Bacteria</taxon>
        <taxon>Pseudomonadati</taxon>
        <taxon>Bacteroidota</taxon>
        <taxon>Cytophagia</taxon>
        <taxon>Cytophagales</taxon>
        <taxon>Cytophagaceae</taxon>
        <taxon>Spirosoma</taxon>
    </lineage>
</organism>
<dbReference type="RefSeq" id="WP_167211287.1">
    <property type="nucleotide sequence ID" value="NZ_CP050063.1"/>
</dbReference>
<sequence>MATMEKVPVGKNPLWLKYKMANPIVRAEVILELKKRNVYRHWQTVACKEGYDLERKANAQLRDIFIKLMPETAPLFGVTIDQALHH</sequence>
<dbReference type="Proteomes" id="UP000501802">
    <property type="component" value="Chromosome"/>
</dbReference>